<comment type="caution">
    <text evidence="9">The sequence shown here is derived from an EMBL/GenBank/DDBJ whole genome shotgun (WGS) entry which is preliminary data.</text>
</comment>
<comment type="subcellular location">
    <subcellularLocation>
        <location evidence="1">Cell membrane</location>
        <topology evidence="1">Multi-pass membrane protein</topology>
    </subcellularLocation>
</comment>
<feature type="transmembrane region" description="Helical" evidence="7">
    <location>
        <begin position="321"/>
        <end position="338"/>
    </location>
</feature>
<dbReference type="GO" id="GO:0022857">
    <property type="term" value="F:transmembrane transporter activity"/>
    <property type="evidence" value="ECO:0007669"/>
    <property type="project" value="InterPro"/>
</dbReference>
<keyword evidence="5 7" id="KW-1133">Transmembrane helix</keyword>
<feature type="transmembrane region" description="Helical" evidence="7">
    <location>
        <begin position="197"/>
        <end position="216"/>
    </location>
</feature>
<feature type="transmembrane region" description="Helical" evidence="7">
    <location>
        <begin position="344"/>
        <end position="368"/>
    </location>
</feature>
<dbReference type="InterPro" id="IPR011701">
    <property type="entry name" value="MFS"/>
</dbReference>
<evidence type="ECO:0000313" key="9">
    <source>
        <dbReference type="EMBL" id="GHO90173.1"/>
    </source>
</evidence>
<feature type="transmembrane region" description="Helical" evidence="7">
    <location>
        <begin position="264"/>
        <end position="282"/>
    </location>
</feature>
<proteinExistence type="predicted"/>
<dbReference type="PANTHER" id="PTHR43266:SF10">
    <property type="entry name" value="BACILYSIN EXPORTER BACE-RELATED"/>
    <property type="match status" value="1"/>
</dbReference>
<dbReference type="Pfam" id="PF07690">
    <property type="entry name" value="MFS_1"/>
    <property type="match status" value="1"/>
</dbReference>
<dbReference type="Gene3D" id="1.20.1250.20">
    <property type="entry name" value="MFS general substrate transporter like domains"/>
    <property type="match status" value="1"/>
</dbReference>
<evidence type="ECO:0000256" key="3">
    <source>
        <dbReference type="ARBA" id="ARBA00022475"/>
    </source>
</evidence>
<evidence type="ECO:0000256" key="6">
    <source>
        <dbReference type="ARBA" id="ARBA00023136"/>
    </source>
</evidence>
<evidence type="ECO:0000256" key="4">
    <source>
        <dbReference type="ARBA" id="ARBA00022692"/>
    </source>
</evidence>
<dbReference type="PROSITE" id="PS50850">
    <property type="entry name" value="MFS"/>
    <property type="match status" value="1"/>
</dbReference>
<evidence type="ECO:0000256" key="2">
    <source>
        <dbReference type="ARBA" id="ARBA00022448"/>
    </source>
</evidence>
<dbReference type="InterPro" id="IPR020846">
    <property type="entry name" value="MFS_dom"/>
</dbReference>
<feature type="transmembrane region" description="Helical" evidence="7">
    <location>
        <begin position="415"/>
        <end position="439"/>
    </location>
</feature>
<feature type="transmembrane region" description="Helical" evidence="7">
    <location>
        <begin position="288"/>
        <end position="309"/>
    </location>
</feature>
<dbReference type="SUPFAM" id="SSF103473">
    <property type="entry name" value="MFS general substrate transporter"/>
    <property type="match status" value="1"/>
</dbReference>
<dbReference type="AlphaFoldDB" id="A0A8J3MZ83"/>
<feature type="transmembrane region" description="Helical" evidence="7">
    <location>
        <begin position="95"/>
        <end position="116"/>
    </location>
</feature>
<keyword evidence="2" id="KW-0813">Transport</keyword>
<dbReference type="EMBL" id="BNJK01000001">
    <property type="protein sequence ID" value="GHO90173.1"/>
    <property type="molecule type" value="Genomic_DNA"/>
</dbReference>
<gene>
    <name evidence="9" type="ORF">KSF_002210</name>
</gene>
<dbReference type="InterPro" id="IPR036259">
    <property type="entry name" value="MFS_trans_sf"/>
</dbReference>
<sequence>MRHSSQKYLARSRQRFLLINRNYTFLWIGSAISYTGDVLFLISLTLWIGTLLQNQSYAPLAISGIALSAALPALMIGPFAGVFVDRWQKQKTMRFMDVIRAILVLSLLLVSGPGPLPFLSAYTAVLPIPMKLGIIYLVVGAQSSLSQFFNPSTKALLREIVPEERLTQASALTTGTAMAVCWPVGSALAGICYANLGVNLAILLNAVSFICSWMLIRSMHVSEPASSLVVEKQGLHHVFKELWEGFQCIEGNLLLRTLLCAESLLAFGFGIINTMAFFFITQNLHVPVSLYGLFNGVPSLGGILGTWLVSRSATTRGHPRVYYTARVLAGIAMIVTALQSQPLIALVGMVIINIAHSCTEALVGPLILGATPEKMEGRVFSTFGTATTISSLLATFLSGYLSSTLLHPVAFHSSFITLNATSILNSCAGIALVGGGLYASKHFRKMKSAEM</sequence>
<evidence type="ECO:0000313" key="10">
    <source>
        <dbReference type="Proteomes" id="UP000597444"/>
    </source>
</evidence>
<dbReference type="RefSeq" id="WP_220201163.1">
    <property type="nucleotide sequence ID" value="NZ_BNJK01000001.1"/>
</dbReference>
<evidence type="ECO:0000256" key="5">
    <source>
        <dbReference type="ARBA" id="ARBA00022989"/>
    </source>
</evidence>
<keyword evidence="6 7" id="KW-0472">Membrane</keyword>
<dbReference type="PANTHER" id="PTHR43266">
    <property type="entry name" value="MACROLIDE-EFFLUX PROTEIN"/>
    <property type="match status" value="1"/>
</dbReference>
<name>A0A8J3MZ83_9CHLR</name>
<keyword evidence="4 7" id="KW-0812">Transmembrane</keyword>
<dbReference type="Proteomes" id="UP000597444">
    <property type="component" value="Unassembled WGS sequence"/>
</dbReference>
<dbReference type="GO" id="GO:0005886">
    <property type="term" value="C:plasma membrane"/>
    <property type="evidence" value="ECO:0007669"/>
    <property type="project" value="UniProtKB-SubCell"/>
</dbReference>
<keyword evidence="10" id="KW-1185">Reference proteome</keyword>
<feature type="transmembrane region" description="Helical" evidence="7">
    <location>
        <begin position="380"/>
        <end position="403"/>
    </location>
</feature>
<evidence type="ECO:0000256" key="7">
    <source>
        <dbReference type="SAM" id="Phobius"/>
    </source>
</evidence>
<feature type="transmembrane region" description="Helical" evidence="7">
    <location>
        <begin position="60"/>
        <end position="83"/>
    </location>
</feature>
<reference evidence="9" key="1">
    <citation type="submission" date="2020-10" db="EMBL/GenBank/DDBJ databases">
        <title>Taxonomic study of unclassified bacteria belonging to the class Ktedonobacteria.</title>
        <authorList>
            <person name="Yabe S."/>
            <person name="Wang C.M."/>
            <person name="Zheng Y."/>
            <person name="Sakai Y."/>
            <person name="Cavaletti L."/>
            <person name="Monciardini P."/>
            <person name="Donadio S."/>
        </authorList>
    </citation>
    <scope>NUCLEOTIDE SEQUENCE</scope>
    <source>
        <strain evidence="9">ID150040</strain>
    </source>
</reference>
<feature type="domain" description="Major facilitator superfamily (MFS) profile" evidence="8">
    <location>
        <begin position="254"/>
        <end position="451"/>
    </location>
</feature>
<feature type="transmembrane region" description="Helical" evidence="7">
    <location>
        <begin position="21"/>
        <end position="48"/>
    </location>
</feature>
<keyword evidence="3" id="KW-1003">Cell membrane</keyword>
<evidence type="ECO:0000256" key="1">
    <source>
        <dbReference type="ARBA" id="ARBA00004651"/>
    </source>
</evidence>
<evidence type="ECO:0000259" key="8">
    <source>
        <dbReference type="PROSITE" id="PS50850"/>
    </source>
</evidence>
<accession>A0A8J3MZ83</accession>
<dbReference type="CDD" id="cd06173">
    <property type="entry name" value="MFS_MefA_like"/>
    <property type="match status" value="1"/>
</dbReference>
<organism evidence="9 10">
    <name type="scientific">Reticulibacter mediterranei</name>
    <dbReference type="NCBI Taxonomy" id="2778369"/>
    <lineage>
        <taxon>Bacteria</taxon>
        <taxon>Bacillati</taxon>
        <taxon>Chloroflexota</taxon>
        <taxon>Ktedonobacteria</taxon>
        <taxon>Ktedonobacterales</taxon>
        <taxon>Reticulibacteraceae</taxon>
        <taxon>Reticulibacter</taxon>
    </lineage>
</organism>
<protein>
    <submittedName>
        <fullName evidence="9">MFS transporter</fullName>
    </submittedName>
</protein>